<comment type="caution">
    <text evidence="6">The sequence shown here is derived from an EMBL/GenBank/DDBJ whole genome shotgun (WGS) entry which is preliminary data.</text>
</comment>
<dbReference type="SUPFAM" id="SSF53187">
    <property type="entry name" value="Zn-dependent exopeptidases"/>
    <property type="match status" value="1"/>
</dbReference>
<organism evidence="6 7">
    <name type="scientific">Exilibacterium tricleocarpae</name>
    <dbReference type="NCBI Taxonomy" id="2591008"/>
    <lineage>
        <taxon>Bacteria</taxon>
        <taxon>Pseudomonadati</taxon>
        <taxon>Pseudomonadota</taxon>
        <taxon>Gammaproteobacteria</taxon>
        <taxon>Cellvibrionales</taxon>
        <taxon>Cellvibrionaceae</taxon>
        <taxon>Exilibacterium</taxon>
    </lineage>
</organism>
<evidence type="ECO:0000259" key="5">
    <source>
        <dbReference type="Pfam" id="PF24827"/>
    </source>
</evidence>
<reference evidence="6 7" key="1">
    <citation type="submission" date="2019-06" db="EMBL/GenBank/DDBJ databases">
        <title>Whole genome sequence for Cellvibrionaceae sp. R142.</title>
        <authorList>
            <person name="Wang G."/>
        </authorList>
    </citation>
    <scope>NUCLEOTIDE SEQUENCE [LARGE SCALE GENOMIC DNA]</scope>
    <source>
        <strain evidence="6 7">R142</strain>
    </source>
</reference>
<evidence type="ECO:0000256" key="1">
    <source>
        <dbReference type="ARBA" id="ARBA00001947"/>
    </source>
</evidence>
<keyword evidence="3" id="KW-0378">Hydrolase</keyword>
<keyword evidence="2" id="KW-0479">Metal-binding</keyword>
<keyword evidence="4" id="KW-0862">Zinc</keyword>
<dbReference type="GO" id="GO:0046872">
    <property type="term" value="F:metal ion binding"/>
    <property type="evidence" value="ECO:0007669"/>
    <property type="project" value="UniProtKB-KW"/>
</dbReference>
<dbReference type="Gene3D" id="3.40.630.10">
    <property type="entry name" value="Zn peptidases"/>
    <property type="match status" value="1"/>
</dbReference>
<dbReference type="Pfam" id="PF24827">
    <property type="entry name" value="AstE_AspA_cat"/>
    <property type="match status" value="1"/>
</dbReference>
<evidence type="ECO:0000256" key="4">
    <source>
        <dbReference type="ARBA" id="ARBA00022833"/>
    </source>
</evidence>
<accession>A0A545U9U6</accession>
<dbReference type="AlphaFoldDB" id="A0A545U9U6"/>
<dbReference type="InterPro" id="IPR055438">
    <property type="entry name" value="AstE_AspA_cat"/>
</dbReference>
<proteinExistence type="predicted"/>
<evidence type="ECO:0000313" key="7">
    <source>
        <dbReference type="Proteomes" id="UP000319732"/>
    </source>
</evidence>
<gene>
    <name evidence="6" type="ORF">FKG94_01425</name>
</gene>
<evidence type="ECO:0000256" key="3">
    <source>
        <dbReference type="ARBA" id="ARBA00022801"/>
    </source>
</evidence>
<keyword evidence="7" id="KW-1185">Reference proteome</keyword>
<dbReference type="GO" id="GO:0016788">
    <property type="term" value="F:hydrolase activity, acting on ester bonds"/>
    <property type="evidence" value="ECO:0007669"/>
    <property type="project" value="InterPro"/>
</dbReference>
<evidence type="ECO:0000313" key="6">
    <source>
        <dbReference type="EMBL" id="TQV86240.1"/>
    </source>
</evidence>
<sequence length="386" mass="41387">MAKRDTGVLPAGGQRPACRLPQNATAVLSGTSPGESAERLGPALVSGGASQTPVAVLNVAQLPSLAQDSVSWLRQLGRPSWIDIPGIDSSRRRVLTTLLHGNEPSGVLAIHRWLQGLDTPAVNISLLIASVTTALQEPVFSRRMAAGQRDLNRCFKAPFNDQQGHLAQQIMERIISLQPECVIDIHNTSGSGPSFAVATADGFAQRNLAGFFCRRLIVTDLRLGSLMEIDAGCPAVTIECGGARDEESQATALAGIENITTADVLFPAAPRHELEVLHHPVRVILKPAVTVTYSASPSEDSDVTLWPDIERCNYGITPVDRCLGWVGPGGLRQLAAPDTAGIDRVSHLLREDNGWLYPARNLRLFMATTNAKIARDDCLFYAVAAT</sequence>
<name>A0A545U9U6_9GAMM</name>
<dbReference type="Proteomes" id="UP000319732">
    <property type="component" value="Unassembled WGS sequence"/>
</dbReference>
<dbReference type="EMBL" id="VHSG01000002">
    <property type="protein sequence ID" value="TQV86240.1"/>
    <property type="molecule type" value="Genomic_DNA"/>
</dbReference>
<protein>
    <submittedName>
        <fullName evidence="6">Succinylglutamate desuccinylase</fullName>
    </submittedName>
</protein>
<dbReference type="OrthoDB" id="9782876at2"/>
<comment type="cofactor">
    <cofactor evidence="1">
        <name>Zn(2+)</name>
        <dbReference type="ChEBI" id="CHEBI:29105"/>
    </cofactor>
</comment>
<feature type="domain" description="Succinylglutamate desuccinylase/Aspartoacylase catalytic" evidence="5">
    <location>
        <begin position="95"/>
        <end position="191"/>
    </location>
</feature>
<evidence type="ECO:0000256" key="2">
    <source>
        <dbReference type="ARBA" id="ARBA00022723"/>
    </source>
</evidence>